<proteinExistence type="predicted"/>
<dbReference type="EMBL" id="CAJVQB010023084">
    <property type="protein sequence ID" value="CAG8801048.1"/>
    <property type="molecule type" value="Genomic_DNA"/>
</dbReference>
<accession>A0ABN7VUT1</accession>
<dbReference type="Proteomes" id="UP000789901">
    <property type="component" value="Unassembled WGS sequence"/>
</dbReference>
<evidence type="ECO:0000313" key="2">
    <source>
        <dbReference type="Proteomes" id="UP000789901"/>
    </source>
</evidence>
<reference evidence="1 2" key="1">
    <citation type="submission" date="2021-06" db="EMBL/GenBank/DDBJ databases">
        <authorList>
            <person name="Kallberg Y."/>
            <person name="Tangrot J."/>
            <person name="Rosling A."/>
        </authorList>
    </citation>
    <scope>NUCLEOTIDE SEQUENCE [LARGE SCALE GENOMIC DNA]</scope>
    <source>
        <strain evidence="1 2">120-4 pot B 10/14</strain>
    </source>
</reference>
<feature type="non-terminal residue" evidence="1">
    <location>
        <position position="60"/>
    </location>
</feature>
<name>A0ABN7VUT1_GIGMA</name>
<evidence type="ECO:0000313" key="1">
    <source>
        <dbReference type="EMBL" id="CAG8801048.1"/>
    </source>
</evidence>
<organism evidence="1 2">
    <name type="scientific">Gigaspora margarita</name>
    <dbReference type="NCBI Taxonomy" id="4874"/>
    <lineage>
        <taxon>Eukaryota</taxon>
        <taxon>Fungi</taxon>
        <taxon>Fungi incertae sedis</taxon>
        <taxon>Mucoromycota</taxon>
        <taxon>Glomeromycotina</taxon>
        <taxon>Glomeromycetes</taxon>
        <taxon>Diversisporales</taxon>
        <taxon>Gigasporaceae</taxon>
        <taxon>Gigaspora</taxon>
    </lineage>
</organism>
<comment type="caution">
    <text evidence="1">The sequence shown here is derived from an EMBL/GenBank/DDBJ whole genome shotgun (WGS) entry which is preliminary data.</text>
</comment>
<sequence length="60" mass="7219">MDLDSCAASILNTNHTPDDRWILLFDVNLSLEIPIEDFDENWWPLVTNVWVQWNYYKYAN</sequence>
<keyword evidence="2" id="KW-1185">Reference proteome</keyword>
<gene>
    <name evidence="1" type="ORF">GMARGA_LOCUS23107</name>
</gene>
<protein>
    <submittedName>
        <fullName evidence="1">7017_t:CDS:1</fullName>
    </submittedName>
</protein>